<gene>
    <name evidence="2" type="ORF">NOO_LOCUS11722</name>
</gene>
<name>A0A182EU93_ONCOC</name>
<dbReference type="WBParaSite" id="nOo.2.0.1.t11722-RA">
    <property type="protein sequence ID" value="nOo.2.0.1.t11722-RA"/>
    <property type="gene ID" value="nOo.2.0.1.g11722"/>
</dbReference>
<keyword evidence="3" id="KW-1185">Reference proteome</keyword>
<keyword evidence="1" id="KW-0175">Coiled coil</keyword>
<dbReference type="AlphaFoldDB" id="A0A182EU93"/>
<dbReference type="EMBL" id="UYRW01008642">
    <property type="protein sequence ID" value="VDM96895.1"/>
    <property type="molecule type" value="Genomic_DNA"/>
</dbReference>
<evidence type="ECO:0000313" key="2">
    <source>
        <dbReference type="EMBL" id="VDM96895.1"/>
    </source>
</evidence>
<dbReference type="Gene3D" id="1.20.5.340">
    <property type="match status" value="1"/>
</dbReference>
<feature type="coiled-coil region" evidence="1">
    <location>
        <begin position="6"/>
        <end position="43"/>
    </location>
</feature>
<feature type="coiled-coil region" evidence="1">
    <location>
        <begin position="79"/>
        <end position="190"/>
    </location>
</feature>
<dbReference type="STRING" id="42157.A0A182EU93"/>
<proteinExistence type="predicted"/>
<dbReference type="Proteomes" id="UP000271087">
    <property type="component" value="Unassembled WGS sequence"/>
</dbReference>
<reference evidence="2 3" key="2">
    <citation type="submission" date="2018-08" db="EMBL/GenBank/DDBJ databases">
        <authorList>
            <person name="Laetsch R D."/>
            <person name="Stevens L."/>
            <person name="Kumar S."/>
            <person name="Blaxter L. M."/>
        </authorList>
    </citation>
    <scope>NUCLEOTIDE SEQUENCE [LARGE SCALE GENOMIC DNA]</scope>
</reference>
<evidence type="ECO:0000256" key="1">
    <source>
        <dbReference type="SAM" id="Coils"/>
    </source>
</evidence>
<evidence type="ECO:0000313" key="4">
    <source>
        <dbReference type="WBParaSite" id="nOo.2.0.1.t11722-RA"/>
    </source>
</evidence>
<reference evidence="4" key="1">
    <citation type="submission" date="2016-06" db="UniProtKB">
        <authorList>
            <consortium name="WormBaseParasite"/>
        </authorList>
    </citation>
    <scope>IDENTIFICATION</scope>
</reference>
<accession>A0A182EU93</accession>
<evidence type="ECO:0000313" key="3">
    <source>
        <dbReference type="Proteomes" id="UP000271087"/>
    </source>
</evidence>
<organism evidence="4">
    <name type="scientific">Onchocerca ochengi</name>
    <name type="common">Filarial nematode worm</name>
    <dbReference type="NCBI Taxonomy" id="42157"/>
    <lineage>
        <taxon>Eukaryota</taxon>
        <taxon>Metazoa</taxon>
        <taxon>Ecdysozoa</taxon>
        <taxon>Nematoda</taxon>
        <taxon>Chromadorea</taxon>
        <taxon>Rhabditida</taxon>
        <taxon>Spirurina</taxon>
        <taxon>Spiruromorpha</taxon>
        <taxon>Filarioidea</taxon>
        <taxon>Onchocercidae</taxon>
        <taxon>Onchocerca</taxon>
    </lineage>
</organism>
<dbReference type="OrthoDB" id="3549872at2759"/>
<sequence>KLKERLDETEHLLTRTRQQCAELEKANKEYRNMLEQAKVDEDLGEDRGKQGDHTKIDGSDLLSKLNTLQHEYDNCLLRLRTSDLAKQSLENELDEARNRQKQTSHRIANMQHKLEELVAEKNGLQERLNIMQKQEMDNKQMEKDICTELEKLRAEKITLLAEIEELKRRLSRAEVERREFDACRARLERERLTLKRNIETVN</sequence>
<protein>
    <submittedName>
        <fullName evidence="4">Myosin_tail_1 domain-containing protein</fullName>
    </submittedName>
</protein>